<dbReference type="InterPro" id="IPR036291">
    <property type="entry name" value="NAD(P)-bd_dom_sf"/>
</dbReference>
<keyword evidence="2" id="KW-1185">Reference proteome</keyword>
<dbReference type="Gene3D" id="3.40.50.720">
    <property type="entry name" value="NAD(P)-binding Rossmann-like Domain"/>
    <property type="match status" value="2"/>
</dbReference>
<sequence length="337" mass="36686">MCNLKDKIALITGSSSGIGKGTALEFAKLDAKLVITGRNLDALNVVQKLCQELSPSGYKPLIVVADLDKDENIVILMNKTIENYNGLDILINNAGISSKGLIEDTGLDQFDKLITTNLRSAYYLTHLAVPHLKKTHGSIINVSSIRSSKPIIGGAAYCISKAGMDQLTKCSSLELAKYGIRVNSVNPALIKTQISTRTGESDEDYEERLSKCKETYPLGRHGVPREVATAISFLADHDSSSFITGEILIIDDLSKDKIRVNCVNPGLIETNIHLMEGLPEAEYREYLSKSKDKYPIGKHGQPGDVVSAISFLADNDKSSFITGESLFIDGGRQHTLK</sequence>
<name>A0A177B1Z5_9BILA</name>
<dbReference type="AlphaFoldDB" id="A0A177B1Z5"/>
<dbReference type="EMBL" id="LWCA01000584">
    <property type="protein sequence ID" value="OAF67752.1"/>
    <property type="molecule type" value="Genomic_DNA"/>
</dbReference>
<gene>
    <name evidence="1" type="ORF">A3Q56_04430</name>
</gene>
<dbReference type="PRINTS" id="PR00081">
    <property type="entry name" value="GDHRDH"/>
</dbReference>
<evidence type="ECO:0008006" key="3">
    <source>
        <dbReference type="Google" id="ProtNLM"/>
    </source>
</evidence>
<dbReference type="PANTHER" id="PTHR43975:SF2">
    <property type="entry name" value="EG:BACR7A4.14 PROTEIN-RELATED"/>
    <property type="match status" value="1"/>
</dbReference>
<dbReference type="InterPro" id="IPR002347">
    <property type="entry name" value="SDR_fam"/>
</dbReference>
<dbReference type="Pfam" id="PF13561">
    <property type="entry name" value="adh_short_C2"/>
    <property type="match status" value="2"/>
</dbReference>
<dbReference type="SUPFAM" id="SSF51735">
    <property type="entry name" value="NAD(P)-binding Rossmann-fold domains"/>
    <property type="match status" value="2"/>
</dbReference>
<accession>A0A177B1Z5</accession>
<dbReference type="PANTHER" id="PTHR43975">
    <property type="entry name" value="ZGC:101858"/>
    <property type="match status" value="1"/>
</dbReference>
<evidence type="ECO:0000313" key="1">
    <source>
        <dbReference type="EMBL" id="OAF67752.1"/>
    </source>
</evidence>
<dbReference type="OrthoDB" id="1274115at2759"/>
<dbReference type="PRINTS" id="PR00080">
    <property type="entry name" value="SDRFAMILY"/>
</dbReference>
<dbReference type="Proteomes" id="UP000078046">
    <property type="component" value="Unassembled WGS sequence"/>
</dbReference>
<proteinExistence type="predicted"/>
<evidence type="ECO:0000313" key="2">
    <source>
        <dbReference type="Proteomes" id="UP000078046"/>
    </source>
</evidence>
<dbReference type="FunFam" id="3.40.50.720:FF:000084">
    <property type="entry name" value="Short-chain dehydrogenase reductase"/>
    <property type="match status" value="1"/>
</dbReference>
<comment type="caution">
    <text evidence="1">The sequence shown here is derived from an EMBL/GenBank/DDBJ whole genome shotgun (WGS) entry which is preliminary data.</text>
</comment>
<organism evidence="1 2">
    <name type="scientific">Intoshia linei</name>
    <dbReference type="NCBI Taxonomy" id="1819745"/>
    <lineage>
        <taxon>Eukaryota</taxon>
        <taxon>Metazoa</taxon>
        <taxon>Spiralia</taxon>
        <taxon>Lophotrochozoa</taxon>
        <taxon>Mesozoa</taxon>
        <taxon>Orthonectida</taxon>
        <taxon>Rhopaluridae</taxon>
        <taxon>Intoshia</taxon>
    </lineage>
</organism>
<protein>
    <recommendedName>
        <fullName evidence="3">3-oxoacyl-[acyl-carrier-protein] reductase FabG</fullName>
    </recommendedName>
</protein>
<reference evidence="1 2" key="1">
    <citation type="submission" date="2016-04" db="EMBL/GenBank/DDBJ databases">
        <title>The genome of Intoshia linei affirms orthonectids as highly simplified spiralians.</title>
        <authorList>
            <person name="Mikhailov K.V."/>
            <person name="Slusarev G.S."/>
            <person name="Nikitin M.A."/>
            <person name="Logacheva M.D."/>
            <person name="Penin A."/>
            <person name="Aleoshin V."/>
            <person name="Panchin Y.V."/>
        </authorList>
    </citation>
    <scope>NUCLEOTIDE SEQUENCE [LARGE SCALE GENOMIC DNA]</scope>
    <source>
        <strain evidence="1">Intl2013</strain>
        <tissue evidence="1">Whole animal</tissue>
    </source>
</reference>